<dbReference type="PANTHER" id="PTHR31065:SF11">
    <property type="entry name" value="PROTEIN RGF1 INDUCIBLE TRANSCRIPTION FACTOR 1"/>
    <property type="match status" value="1"/>
</dbReference>
<name>A0A199VCL5_ANACO</name>
<evidence type="ECO:0000259" key="3">
    <source>
        <dbReference type="PROSITE" id="PS50119"/>
    </source>
</evidence>
<keyword evidence="6" id="KW-1185">Reference proteome</keyword>
<keyword evidence="1" id="KW-0479">Metal-binding</keyword>
<accession>A0A199VCL5</accession>
<dbReference type="InterPro" id="IPR000315">
    <property type="entry name" value="Znf_B-box"/>
</dbReference>
<dbReference type="RefSeq" id="XP_020083550.1">
    <property type="nucleotide sequence ID" value="XM_020227961.1"/>
</dbReference>
<protein>
    <submittedName>
        <fullName evidence="7">Uncharacterized protein LOC109706938</fullName>
    </submittedName>
</protein>
<evidence type="ECO:0000313" key="6">
    <source>
        <dbReference type="Proteomes" id="UP000515123"/>
    </source>
</evidence>
<evidence type="ECO:0000313" key="5">
    <source>
        <dbReference type="Proteomes" id="UP000092600"/>
    </source>
</evidence>
<sequence>MFVQEIQRKPAWLEALDTQKFFGGCTVHAAARKNEKNICCLDCCTAICAHCAVDPSHRSHRLVQVRRYVYHDVVRLSDLAKLIDCSSIQSYIINNSKVIFIKKRPQNRQFKGSGNFCTSCDRALQEPYIHCSLECKVDYVLTCKKNMSIYPRTIDRSKLISSEFVAPYELDHAFDHENNDTPHAAIVEGDEAMGSSDSENLSGAFGNFVHKRRSELKLFPRLASRVSSDDHDMVATNMNRRKGTPHRSPLS</sequence>
<dbReference type="EMBL" id="LSRQ01002310">
    <property type="protein sequence ID" value="OAY74753.1"/>
    <property type="molecule type" value="Genomic_DNA"/>
</dbReference>
<gene>
    <name evidence="7" type="primary">LOC109706938</name>
    <name evidence="4" type="ORF">ACMD2_20396</name>
</gene>
<keyword evidence="1" id="KW-0862">Zinc</keyword>
<keyword evidence="1" id="KW-0863">Zinc-finger</keyword>
<dbReference type="STRING" id="4615.A0A199VCL5"/>
<dbReference type="PANTHER" id="PTHR31065">
    <property type="entry name" value="PLATZ TRANSCRIPTION FACTOR FAMILY PROTEIN"/>
    <property type="match status" value="1"/>
</dbReference>
<dbReference type="PROSITE" id="PS50119">
    <property type="entry name" value="ZF_BBOX"/>
    <property type="match status" value="1"/>
</dbReference>
<evidence type="ECO:0000256" key="2">
    <source>
        <dbReference type="SAM" id="MobiDB-lite"/>
    </source>
</evidence>
<dbReference type="GO" id="GO:0008270">
    <property type="term" value="F:zinc ion binding"/>
    <property type="evidence" value="ECO:0007669"/>
    <property type="project" value="UniProtKB-KW"/>
</dbReference>
<dbReference type="Proteomes" id="UP000515123">
    <property type="component" value="Linkage group 2"/>
</dbReference>
<evidence type="ECO:0000256" key="1">
    <source>
        <dbReference type="PROSITE-ProRule" id="PRU00024"/>
    </source>
</evidence>
<evidence type="ECO:0000313" key="7">
    <source>
        <dbReference type="RefSeq" id="XP_020083550.1"/>
    </source>
</evidence>
<reference evidence="4 5" key="1">
    <citation type="journal article" date="2016" name="DNA Res.">
        <title>The draft genome of MD-2 pineapple using hybrid error correction of long reads.</title>
        <authorList>
            <person name="Redwan R.M."/>
            <person name="Saidin A."/>
            <person name="Kumar S.V."/>
        </authorList>
    </citation>
    <scope>NUCLEOTIDE SEQUENCE [LARGE SCALE GENOMIC DNA]</scope>
    <source>
        <strain evidence="5">cv. MD2</strain>
        <tissue evidence="4">Leaf</tissue>
    </source>
</reference>
<dbReference type="Proteomes" id="UP000092600">
    <property type="component" value="Unassembled WGS sequence"/>
</dbReference>
<dbReference type="InterPro" id="IPR006734">
    <property type="entry name" value="PLATZ"/>
</dbReference>
<dbReference type="AlphaFoldDB" id="A0A199VCL5"/>
<feature type="domain" description="B box-type" evidence="3">
    <location>
        <begin position="25"/>
        <end position="65"/>
    </location>
</feature>
<dbReference type="SUPFAM" id="SSF57845">
    <property type="entry name" value="B-box zinc-binding domain"/>
    <property type="match status" value="1"/>
</dbReference>
<dbReference type="OrthoDB" id="1908108at2759"/>
<feature type="region of interest" description="Disordered" evidence="2">
    <location>
        <begin position="230"/>
        <end position="251"/>
    </location>
</feature>
<evidence type="ECO:0000313" key="4">
    <source>
        <dbReference type="EMBL" id="OAY74753.1"/>
    </source>
</evidence>
<dbReference type="Gramene" id="Aco016881.1.mrna1">
    <property type="protein sequence ID" value="Aco016881.1.mrna1"/>
    <property type="gene ID" value="Aco016881.1.path1"/>
</dbReference>
<organism evidence="4 5">
    <name type="scientific">Ananas comosus</name>
    <name type="common">Pineapple</name>
    <name type="synonym">Ananas ananas</name>
    <dbReference type="NCBI Taxonomy" id="4615"/>
    <lineage>
        <taxon>Eukaryota</taxon>
        <taxon>Viridiplantae</taxon>
        <taxon>Streptophyta</taxon>
        <taxon>Embryophyta</taxon>
        <taxon>Tracheophyta</taxon>
        <taxon>Spermatophyta</taxon>
        <taxon>Magnoliopsida</taxon>
        <taxon>Liliopsida</taxon>
        <taxon>Poales</taxon>
        <taxon>Bromeliaceae</taxon>
        <taxon>Bromelioideae</taxon>
        <taxon>Ananas</taxon>
    </lineage>
</organism>
<dbReference type="GeneID" id="109706938"/>
<proteinExistence type="predicted"/>
<reference evidence="7" key="2">
    <citation type="submission" date="2025-04" db="UniProtKB">
        <authorList>
            <consortium name="RefSeq"/>
        </authorList>
    </citation>
    <scope>IDENTIFICATION</scope>
    <source>
        <tissue evidence="7">Leaf</tissue>
    </source>
</reference>
<dbReference type="CDD" id="cd19756">
    <property type="entry name" value="Bbox2"/>
    <property type="match status" value="1"/>
</dbReference>
<dbReference type="Pfam" id="PF04640">
    <property type="entry name" value="PLATZ"/>
    <property type="match status" value="1"/>
</dbReference>